<dbReference type="AlphaFoldDB" id="A0A8B3CTE8"/>
<dbReference type="EMBL" id="QHCS01000001">
    <property type="protein sequence ID" value="RHX87504.1"/>
    <property type="molecule type" value="Genomic_DNA"/>
</dbReference>
<organism evidence="1 2">
    <name type="scientific">Leptospira stimsonii</name>
    <dbReference type="NCBI Taxonomy" id="2202203"/>
    <lineage>
        <taxon>Bacteria</taxon>
        <taxon>Pseudomonadati</taxon>
        <taxon>Spirochaetota</taxon>
        <taxon>Spirochaetia</taxon>
        <taxon>Leptospirales</taxon>
        <taxon>Leptospiraceae</taxon>
        <taxon>Leptospira</taxon>
    </lineage>
</organism>
<reference evidence="2" key="1">
    <citation type="submission" date="2018-05" db="EMBL/GenBank/DDBJ databases">
        <title>Leptospira yasudae sp. nov. and Leptospira stimsonii sp. nov., two pathogenic species of the genus Leptospira isolated from environmental sources.</title>
        <authorList>
            <person name="Casanovas-Massana A."/>
            <person name="Hamond C."/>
            <person name="Santos L.A."/>
            <person name="Hacker K.P."/>
            <person name="Balassiano I."/>
            <person name="Medeiros M.A."/>
            <person name="Reis M.G."/>
            <person name="Ko A.I."/>
            <person name="Wunder E.A."/>
        </authorList>
    </citation>
    <scope>NUCLEOTIDE SEQUENCE [LARGE SCALE GENOMIC DNA]</scope>
    <source>
        <strain evidence="2">AMB6-RJ</strain>
    </source>
</reference>
<evidence type="ECO:0000313" key="2">
    <source>
        <dbReference type="Proteomes" id="UP000266669"/>
    </source>
</evidence>
<sequence length="81" mass="9429">MIVFNSEDYFSQAKRIEIPASNSISKKYFNKEEYSIITKDENFKNILFKGSNLRASTLCLRHFVCFNLESALREIVSVEVL</sequence>
<protein>
    <submittedName>
        <fullName evidence="1">Uncharacterized protein</fullName>
    </submittedName>
</protein>
<name>A0A8B3CTE8_9LEPT</name>
<comment type="caution">
    <text evidence="1">The sequence shown here is derived from an EMBL/GenBank/DDBJ whole genome shotgun (WGS) entry which is preliminary data.</text>
</comment>
<dbReference type="Proteomes" id="UP000266669">
    <property type="component" value="Unassembled WGS sequence"/>
</dbReference>
<proteinExistence type="predicted"/>
<accession>A0A8B3CTE8</accession>
<gene>
    <name evidence="1" type="ORF">DLM78_00330</name>
</gene>
<evidence type="ECO:0000313" key="1">
    <source>
        <dbReference type="EMBL" id="RHX87504.1"/>
    </source>
</evidence>